<dbReference type="PANTHER" id="PTHR45947:SF13">
    <property type="entry name" value="TRANSFERASE"/>
    <property type="match status" value="1"/>
</dbReference>
<evidence type="ECO:0000259" key="1">
    <source>
        <dbReference type="Pfam" id="PF13579"/>
    </source>
</evidence>
<accession>A0A6J6IES9</accession>
<evidence type="ECO:0000313" key="2">
    <source>
        <dbReference type="EMBL" id="CAB4623297.1"/>
    </source>
</evidence>
<dbReference type="InterPro" id="IPR028098">
    <property type="entry name" value="Glyco_trans_4-like_N"/>
</dbReference>
<dbReference type="Gene3D" id="3.40.50.2000">
    <property type="entry name" value="Glycogen Phosphorylase B"/>
    <property type="match status" value="2"/>
</dbReference>
<organism evidence="2">
    <name type="scientific">freshwater metagenome</name>
    <dbReference type="NCBI Taxonomy" id="449393"/>
    <lineage>
        <taxon>unclassified sequences</taxon>
        <taxon>metagenomes</taxon>
        <taxon>ecological metagenomes</taxon>
    </lineage>
</organism>
<dbReference type="AlphaFoldDB" id="A0A6J6IES9"/>
<dbReference type="Pfam" id="PF13692">
    <property type="entry name" value="Glyco_trans_1_4"/>
    <property type="match status" value="1"/>
</dbReference>
<protein>
    <submittedName>
        <fullName evidence="2">Unannotated protein</fullName>
    </submittedName>
</protein>
<dbReference type="EMBL" id="CAEZVF010000100">
    <property type="protein sequence ID" value="CAB4623297.1"/>
    <property type="molecule type" value="Genomic_DNA"/>
</dbReference>
<dbReference type="PANTHER" id="PTHR45947">
    <property type="entry name" value="SULFOQUINOVOSYL TRANSFERASE SQD2"/>
    <property type="match status" value="1"/>
</dbReference>
<gene>
    <name evidence="2" type="ORF">UFOPK1939_00735</name>
</gene>
<dbReference type="InterPro" id="IPR050194">
    <property type="entry name" value="Glycosyltransferase_grp1"/>
</dbReference>
<name>A0A6J6IES9_9ZZZZ</name>
<dbReference type="CDD" id="cd03801">
    <property type="entry name" value="GT4_PimA-like"/>
    <property type="match status" value="1"/>
</dbReference>
<proteinExistence type="predicted"/>
<dbReference type="Pfam" id="PF13579">
    <property type="entry name" value="Glyco_trans_4_4"/>
    <property type="match status" value="1"/>
</dbReference>
<sequence>MKVLIVHNRYRKAIPSGENSVVDAEIAILHTSGLDVATYLRSSDEITEMSGAQKVAVALGPIRSGQGVRDFTELLDSEKPDVVHIHNVYPLISPWIIRTAHKAGIPIVMTVHNFRLDCVAGTYLRDGQVCTDCTSTSFAMPAITHGCYRGSSIQSVPMVMSRSIHRSTWQLVDRFIALTGFHQEFLVRMGIAPDRIVVRPTSVTDPGAGTAPGKDVLFVGRLGAEKGVDVLLEAWRISGAEQFGRTLHIVGDGELREAADRAARMDPSIRIHGMQDSAHVAELMDQCGPVVIPSTCFEGLPLVLAEAIARGRPIIASDIGGLGRTVTEDFGWKVPPSNAVALAATIGALTDEQITQRGAAARERFLKEFDQAVTTPQLIGIYTELTSN</sequence>
<dbReference type="SUPFAM" id="SSF53756">
    <property type="entry name" value="UDP-Glycosyltransferase/glycogen phosphorylase"/>
    <property type="match status" value="1"/>
</dbReference>
<feature type="domain" description="Glycosyltransferase subfamily 4-like N-terminal" evidence="1">
    <location>
        <begin position="56"/>
        <end position="200"/>
    </location>
</feature>
<dbReference type="GO" id="GO:0016757">
    <property type="term" value="F:glycosyltransferase activity"/>
    <property type="evidence" value="ECO:0007669"/>
    <property type="project" value="TreeGrafter"/>
</dbReference>
<reference evidence="2" key="1">
    <citation type="submission" date="2020-05" db="EMBL/GenBank/DDBJ databases">
        <authorList>
            <person name="Chiriac C."/>
            <person name="Salcher M."/>
            <person name="Ghai R."/>
            <person name="Kavagutti S V."/>
        </authorList>
    </citation>
    <scope>NUCLEOTIDE SEQUENCE</scope>
</reference>